<sequence>MGITKHIFGTFQDKEVLQFTLTNTQGMSVSIMNYGATITAIKVPDKNGEVQEITCGFDTFEGYLSKPYQENSPYFGCTVGRYSSQIKEAKFSLNGKEYKLVQNCGSNNLHGGKEGFDKKIWELESLETLEASSSIKMVLESKHLEEGFPGNVVISIVFCLNDSNELSIVYTAIPDHDTPLSLTNHTYFNLSGFSESIENHHVQVNTNKRLQLDSSGAATGEIVLVEGQPDDLRVSKHIGSVHDAMNDGFEHFYIFDNPNEILKEVAVISLASNDQKITVSTTEPCMLLYTGKYTSGELARENGNQFGKFRGLCCETHRYPNGPNLKNAPNSLTKAGEKFKSVTIFKFDF</sequence>
<keyword evidence="10 11" id="KW-0119">Carbohydrate metabolism</keyword>
<accession>A0A4Y4B026</accession>
<dbReference type="OrthoDB" id="9779408at2"/>
<comment type="subunit">
    <text evidence="5">Monomer.</text>
</comment>
<dbReference type="InterPro" id="IPR047215">
    <property type="entry name" value="Galactose_mutarotase-like"/>
</dbReference>
<dbReference type="PIRSF" id="PIRSF005096">
    <property type="entry name" value="GALM"/>
    <property type="match status" value="1"/>
</dbReference>
<gene>
    <name evidence="14" type="primary">galM_3</name>
    <name evidence="14" type="ORF">FFL01_20260</name>
</gene>
<dbReference type="STRING" id="983.SAMN05443543_11328"/>
<evidence type="ECO:0000256" key="3">
    <source>
        <dbReference type="ARBA" id="ARBA00005028"/>
    </source>
</evidence>
<evidence type="ECO:0000256" key="9">
    <source>
        <dbReference type="ARBA" id="ARBA00023235"/>
    </source>
</evidence>
<dbReference type="EC" id="5.1.3.3" evidence="6 11"/>
<dbReference type="GO" id="GO:0006006">
    <property type="term" value="P:glucose metabolic process"/>
    <property type="evidence" value="ECO:0007669"/>
    <property type="project" value="TreeGrafter"/>
</dbReference>
<dbReference type="InterPro" id="IPR008183">
    <property type="entry name" value="Aldose_1/G6P_1-epimerase"/>
</dbReference>
<evidence type="ECO:0000256" key="12">
    <source>
        <dbReference type="PIRSR" id="PIRSR005096-1"/>
    </source>
</evidence>
<proteinExistence type="inferred from homology"/>
<evidence type="ECO:0000256" key="11">
    <source>
        <dbReference type="PIRNR" id="PIRNR005096"/>
    </source>
</evidence>
<dbReference type="UniPathway" id="UPA00242"/>
<dbReference type="PANTHER" id="PTHR10091:SF0">
    <property type="entry name" value="GALACTOSE MUTAROTASE"/>
    <property type="match status" value="1"/>
</dbReference>
<evidence type="ECO:0000313" key="15">
    <source>
        <dbReference type="Proteomes" id="UP000316775"/>
    </source>
</evidence>
<dbReference type="AlphaFoldDB" id="A0A4Y4B026"/>
<feature type="binding site" evidence="13">
    <location>
        <begin position="185"/>
        <end position="187"/>
    </location>
    <ligand>
        <name>beta-D-galactose</name>
        <dbReference type="ChEBI" id="CHEBI:27667"/>
    </ligand>
</feature>
<dbReference type="Proteomes" id="UP000316775">
    <property type="component" value="Unassembled WGS sequence"/>
</dbReference>
<evidence type="ECO:0000256" key="10">
    <source>
        <dbReference type="ARBA" id="ARBA00023277"/>
    </source>
</evidence>
<reference evidence="14 15" key="1">
    <citation type="submission" date="2019-06" db="EMBL/GenBank/DDBJ databases">
        <title>Whole genome shotgun sequence of Flavobacterium flevense NBRC 14960.</title>
        <authorList>
            <person name="Hosoyama A."/>
            <person name="Uohara A."/>
            <person name="Ohji S."/>
            <person name="Ichikawa N."/>
        </authorList>
    </citation>
    <scope>NUCLEOTIDE SEQUENCE [LARGE SCALE GENOMIC DNA]</scope>
    <source>
        <strain evidence="14 15">NBRC 14960</strain>
    </source>
</reference>
<evidence type="ECO:0000256" key="13">
    <source>
        <dbReference type="PIRSR" id="PIRSR005096-3"/>
    </source>
</evidence>
<comment type="pathway">
    <text evidence="3 11">Carbohydrate metabolism; hexose metabolism.</text>
</comment>
<evidence type="ECO:0000256" key="2">
    <source>
        <dbReference type="ARBA" id="ARBA00001913"/>
    </source>
</evidence>
<dbReference type="EMBL" id="BJNP01000020">
    <property type="protein sequence ID" value="GEC72487.1"/>
    <property type="molecule type" value="Genomic_DNA"/>
</dbReference>
<comment type="caution">
    <text evidence="14">The sequence shown here is derived from an EMBL/GenBank/DDBJ whole genome shotgun (WGS) entry which is preliminary data.</text>
</comment>
<evidence type="ECO:0000313" key="14">
    <source>
        <dbReference type="EMBL" id="GEC72487.1"/>
    </source>
</evidence>
<dbReference type="CDD" id="cd09019">
    <property type="entry name" value="galactose_mutarotase_like"/>
    <property type="match status" value="1"/>
</dbReference>
<dbReference type="GO" id="GO:0033499">
    <property type="term" value="P:galactose catabolic process via UDP-galactose, Leloir pathway"/>
    <property type="evidence" value="ECO:0007669"/>
    <property type="project" value="TreeGrafter"/>
</dbReference>
<organism evidence="14 15">
    <name type="scientific">Flavobacterium flevense</name>
    <dbReference type="NCBI Taxonomy" id="983"/>
    <lineage>
        <taxon>Bacteria</taxon>
        <taxon>Pseudomonadati</taxon>
        <taxon>Bacteroidota</taxon>
        <taxon>Flavobacteriia</taxon>
        <taxon>Flavobacteriales</taxon>
        <taxon>Flavobacteriaceae</taxon>
        <taxon>Flavobacterium</taxon>
    </lineage>
</organism>
<dbReference type="PANTHER" id="PTHR10091">
    <property type="entry name" value="ALDOSE-1-EPIMERASE"/>
    <property type="match status" value="1"/>
</dbReference>
<comment type="cofactor">
    <cofactor evidence="2">
        <name>Ca(2+)</name>
        <dbReference type="ChEBI" id="CHEBI:29108"/>
    </cofactor>
</comment>
<evidence type="ECO:0000256" key="4">
    <source>
        <dbReference type="ARBA" id="ARBA00006206"/>
    </source>
</evidence>
<evidence type="ECO:0000256" key="7">
    <source>
        <dbReference type="ARBA" id="ARBA00014165"/>
    </source>
</evidence>
<dbReference type="InterPro" id="IPR011013">
    <property type="entry name" value="Gal_mutarotase_sf_dom"/>
</dbReference>
<feature type="active site" description="Proton acceptor" evidence="12">
    <location>
        <position position="315"/>
    </location>
</feature>
<comment type="catalytic activity">
    <reaction evidence="1 11">
        <text>alpha-D-glucose = beta-D-glucose</text>
        <dbReference type="Rhea" id="RHEA:10264"/>
        <dbReference type="ChEBI" id="CHEBI:15903"/>
        <dbReference type="ChEBI" id="CHEBI:17925"/>
        <dbReference type="EC" id="5.1.3.3"/>
    </reaction>
</comment>
<dbReference type="NCBIfam" id="NF008277">
    <property type="entry name" value="PRK11055.1"/>
    <property type="match status" value="1"/>
</dbReference>
<dbReference type="GO" id="GO:0004034">
    <property type="term" value="F:aldose 1-epimerase activity"/>
    <property type="evidence" value="ECO:0007669"/>
    <property type="project" value="UniProtKB-EC"/>
</dbReference>
<dbReference type="InterPro" id="IPR014718">
    <property type="entry name" value="GH-type_carb-bd"/>
</dbReference>
<keyword evidence="8" id="KW-0106">Calcium</keyword>
<name>A0A4Y4B026_9FLAO</name>
<evidence type="ECO:0000256" key="6">
    <source>
        <dbReference type="ARBA" id="ARBA00013185"/>
    </source>
</evidence>
<keyword evidence="15" id="KW-1185">Reference proteome</keyword>
<keyword evidence="9 11" id="KW-0413">Isomerase</keyword>
<dbReference type="SUPFAM" id="SSF74650">
    <property type="entry name" value="Galactose mutarotase-like"/>
    <property type="match status" value="1"/>
</dbReference>
<dbReference type="InterPro" id="IPR015443">
    <property type="entry name" value="Aldose_1-epimerase"/>
</dbReference>
<dbReference type="InterPro" id="IPR018052">
    <property type="entry name" value="Ald1_epimerase_CS"/>
</dbReference>
<evidence type="ECO:0000256" key="1">
    <source>
        <dbReference type="ARBA" id="ARBA00001614"/>
    </source>
</evidence>
<dbReference type="PROSITE" id="PS00545">
    <property type="entry name" value="ALDOSE_1_EPIMERASE"/>
    <property type="match status" value="1"/>
</dbReference>
<dbReference type="RefSeq" id="WP_073247014.1">
    <property type="nucleotide sequence ID" value="NZ_BJNP01000020.1"/>
</dbReference>
<evidence type="ECO:0000256" key="8">
    <source>
        <dbReference type="ARBA" id="ARBA00022837"/>
    </source>
</evidence>
<comment type="similarity">
    <text evidence="4 11">Belongs to the aldose epimerase family.</text>
</comment>
<dbReference type="GO" id="GO:0030246">
    <property type="term" value="F:carbohydrate binding"/>
    <property type="evidence" value="ECO:0007669"/>
    <property type="project" value="InterPro"/>
</dbReference>
<evidence type="ECO:0000256" key="5">
    <source>
        <dbReference type="ARBA" id="ARBA00011245"/>
    </source>
</evidence>
<protein>
    <recommendedName>
        <fullName evidence="7 11">Aldose 1-epimerase</fullName>
        <ecNumber evidence="6 11">5.1.3.3</ecNumber>
    </recommendedName>
</protein>
<feature type="active site" description="Proton donor" evidence="12">
    <location>
        <position position="185"/>
    </location>
</feature>
<dbReference type="Gene3D" id="2.70.98.10">
    <property type="match status" value="1"/>
</dbReference>
<dbReference type="Pfam" id="PF01263">
    <property type="entry name" value="Aldose_epim"/>
    <property type="match status" value="1"/>
</dbReference>